<dbReference type="EMBL" id="LWDX02035223">
    <property type="protein sequence ID" value="OEL26195.1"/>
    <property type="molecule type" value="Genomic_DNA"/>
</dbReference>
<dbReference type="AlphaFoldDB" id="A0A1E5VM39"/>
<name>A0A1E5VM39_9POAL</name>
<sequence>LRRRGRRDGVVFFSGAGKFYDFCSPELSRAELEPIRGLVEPSSSLTMSSNMNSGSLELEPSLHVLARAWLVDSPSSERHPGGPTSGRAGAEKEERGD</sequence>
<feature type="non-terminal residue" evidence="2">
    <location>
        <position position="1"/>
    </location>
</feature>
<proteinExistence type="predicted"/>
<comment type="caution">
    <text evidence="2">The sequence shown here is derived from an EMBL/GenBank/DDBJ whole genome shotgun (WGS) entry which is preliminary data.</text>
</comment>
<feature type="region of interest" description="Disordered" evidence="1">
    <location>
        <begin position="72"/>
        <end position="97"/>
    </location>
</feature>
<organism evidence="2 3">
    <name type="scientific">Dichanthelium oligosanthes</name>
    <dbReference type="NCBI Taxonomy" id="888268"/>
    <lineage>
        <taxon>Eukaryota</taxon>
        <taxon>Viridiplantae</taxon>
        <taxon>Streptophyta</taxon>
        <taxon>Embryophyta</taxon>
        <taxon>Tracheophyta</taxon>
        <taxon>Spermatophyta</taxon>
        <taxon>Magnoliopsida</taxon>
        <taxon>Liliopsida</taxon>
        <taxon>Poales</taxon>
        <taxon>Poaceae</taxon>
        <taxon>PACMAD clade</taxon>
        <taxon>Panicoideae</taxon>
        <taxon>Panicodae</taxon>
        <taxon>Paniceae</taxon>
        <taxon>Dichantheliinae</taxon>
        <taxon>Dichanthelium</taxon>
    </lineage>
</organism>
<keyword evidence="3" id="KW-1185">Reference proteome</keyword>
<evidence type="ECO:0000313" key="3">
    <source>
        <dbReference type="Proteomes" id="UP000095767"/>
    </source>
</evidence>
<dbReference type="Proteomes" id="UP000095767">
    <property type="component" value="Unassembled WGS sequence"/>
</dbReference>
<evidence type="ECO:0000256" key="1">
    <source>
        <dbReference type="SAM" id="MobiDB-lite"/>
    </source>
</evidence>
<accession>A0A1E5VM39</accession>
<evidence type="ECO:0000313" key="2">
    <source>
        <dbReference type="EMBL" id="OEL26195.1"/>
    </source>
</evidence>
<protein>
    <submittedName>
        <fullName evidence="2">Uncharacterized protein</fullName>
    </submittedName>
</protein>
<reference evidence="2 3" key="1">
    <citation type="submission" date="2016-09" db="EMBL/GenBank/DDBJ databases">
        <title>The draft genome of Dichanthelium oligosanthes: A C3 panicoid grass species.</title>
        <authorList>
            <person name="Studer A.J."/>
            <person name="Schnable J.C."/>
            <person name="Brutnell T.P."/>
        </authorList>
    </citation>
    <scope>NUCLEOTIDE SEQUENCE [LARGE SCALE GENOMIC DNA]</scope>
    <source>
        <strain evidence="3">cv. Kellogg 1175</strain>
        <tissue evidence="2">Leaf</tissue>
    </source>
</reference>
<gene>
    <name evidence="2" type="ORF">BAE44_0012786</name>
</gene>